<feature type="compositionally biased region" description="Pro residues" evidence="6">
    <location>
        <begin position="103"/>
        <end position="116"/>
    </location>
</feature>
<dbReference type="InterPro" id="IPR050384">
    <property type="entry name" value="Endophilin_SH3RF"/>
</dbReference>
<feature type="region of interest" description="Disordered" evidence="6">
    <location>
        <begin position="43"/>
        <end position="85"/>
    </location>
</feature>
<organism evidence="8 9">
    <name type="scientific">Ascobolus immersus RN42</name>
    <dbReference type="NCBI Taxonomy" id="1160509"/>
    <lineage>
        <taxon>Eukaryota</taxon>
        <taxon>Fungi</taxon>
        <taxon>Dikarya</taxon>
        <taxon>Ascomycota</taxon>
        <taxon>Pezizomycotina</taxon>
        <taxon>Pezizomycetes</taxon>
        <taxon>Pezizales</taxon>
        <taxon>Ascobolaceae</taxon>
        <taxon>Ascobolus</taxon>
    </lineage>
</organism>
<dbReference type="PANTHER" id="PTHR14167:SF81">
    <property type="entry name" value="ENDOPHILIN-A"/>
    <property type="match status" value="1"/>
</dbReference>
<keyword evidence="3" id="KW-0175">Coiled coil</keyword>
<evidence type="ECO:0000256" key="5">
    <source>
        <dbReference type="PROSITE-ProRule" id="PRU00192"/>
    </source>
</evidence>
<evidence type="ECO:0000256" key="1">
    <source>
        <dbReference type="ARBA" id="ARBA00004170"/>
    </source>
</evidence>
<dbReference type="PANTHER" id="PTHR14167">
    <property type="entry name" value="SH3 DOMAIN-CONTAINING"/>
    <property type="match status" value="1"/>
</dbReference>
<gene>
    <name evidence="8" type="ORF">BJ508DRAFT_357681</name>
</gene>
<keyword evidence="4" id="KW-0472">Membrane</keyword>
<evidence type="ECO:0000256" key="4">
    <source>
        <dbReference type="ARBA" id="ARBA00023136"/>
    </source>
</evidence>
<proteinExistence type="predicted"/>
<dbReference type="STRING" id="1160509.A0A3N4IMY3"/>
<dbReference type="Proteomes" id="UP000275078">
    <property type="component" value="Unassembled WGS sequence"/>
</dbReference>
<dbReference type="PROSITE" id="PS50002">
    <property type="entry name" value="SH3"/>
    <property type="match status" value="1"/>
</dbReference>
<dbReference type="SUPFAM" id="SSF50044">
    <property type="entry name" value="SH3-domain"/>
    <property type="match status" value="1"/>
</dbReference>
<feature type="domain" description="SH3" evidence="7">
    <location>
        <begin position="124"/>
        <end position="191"/>
    </location>
</feature>
<dbReference type="CDD" id="cd00174">
    <property type="entry name" value="SH3"/>
    <property type="match status" value="1"/>
</dbReference>
<dbReference type="Gene3D" id="2.30.30.40">
    <property type="entry name" value="SH3 Domains"/>
    <property type="match status" value="1"/>
</dbReference>
<sequence length="256" mass="26673">MLASPPMAPSTTSAAHRSLRTIQTELEYLVEVGHISGHTASQITSLLPSPPPLQFATTPTSSAAPSVRSPTAEPTHTPYAPPQSYNTVVPIREKTPLPLAVQTPPPPPPPPPTPAPPPAYALPADAFRAKALWAYEEKNPGDLNFKAGQFILVLKKENDEWWSGRCIDGTTNEPVGPAGIFPCAYVEAVKNEVAAGGKGHVSGDMGTGFLNTSFGGGSKNEDGKESNGKKFGKKLGNAAIFGAGATIGGNLVNAIF</sequence>
<dbReference type="SMART" id="SM00326">
    <property type="entry name" value="SH3"/>
    <property type="match status" value="1"/>
</dbReference>
<feature type="region of interest" description="Disordered" evidence="6">
    <location>
        <begin position="97"/>
        <end position="116"/>
    </location>
</feature>
<evidence type="ECO:0000313" key="8">
    <source>
        <dbReference type="EMBL" id="RPA87249.1"/>
    </source>
</evidence>
<name>A0A3N4IMY3_ASCIM</name>
<evidence type="ECO:0000256" key="6">
    <source>
        <dbReference type="SAM" id="MobiDB-lite"/>
    </source>
</evidence>
<keyword evidence="9" id="KW-1185">Reference proteome</keyword>
<dbReference type="Pfam" id="PF00018">
    <property type="entry name" value="SH3_1"/>
    <property type="match status" value="1"/>
</dbReference>
<dbReference type="InterPro" id="IPR001452">
    <property type="entry name" value="SH3_domain"/>
</dbReference>
<evidence type="ECO:0000313" key="9">
    <source>
        <dbReference type="Proteomes" id="UP000275078"/>
    </source>
</evidence>
<keyword evidence="2 5" id="KW-0728">SH3 domain</keyword>
<accession>A0A3N4IMY3</accession>
<evidence type="ECO:0000256" key="3">
    <source>
        <dbReference type="ARBA" id="ARBA00023054"/>
    </source>
</evidence>
<dbReference type="InterPro" id="IPR036028">
    <property type="entry name" value="SH3-like_dom_sf"/>
</dbReference>
<evidence type="ECO:0000256" key="2">
    <source>
        <dbReference type="ARBA" id="ARBA00022443"/>
    </source>
</evidence>
<dbReference type="EMBL" id="ML119647">
    <property type="protein sequence ID" value="RPA87249.1"/>
    <property type="molecule type" value="Genomic_DNA"/>
</dbReference>
<dbReference type="AlphaFoldDB" id="A0A3N4IMY3"/>
<comment type="subcellular location">
    <subcellularLocation>
        <location evidence="1">Membrane</location>
        <topology evidence="1">Peripheral membrane protein</topology>
    </subcellularLocation>
</comment>
<protein>
    <recommendedName>
        <fullName evidence="7">SH3 domain-containing protein</fullName>
    </recommendedName>
</protein>
<dbReference type="OrthoDB" id="6250593at2759"/>
<evidence type="ECO:0000259" key="7">
    <source>
        <dbReference type="PROSITE" id="PS50002"/>
    </source>
</evidence>
<reference evidence="8 9" key="1">
    <citation type="journal article" date="2018" name="Nat. Ecol. Evol.">
        <title>Pezizomycetes genomes reveal the molecular basis of ectomycorrhizal truffle lifestyle.</title>
        <authorList>
            <person name="Murat C."/>
            <person name="Payen T."/>
            <person name="Noel B."/>
            <person name="Kuo A."/>
            <person name="Morin E."/>
            <person name="Chen J."/>
            <person name="Kohler A."/>
            <person name="Krizsan K."/>
            <person name="Balestrini R."/>
            <person name="Da Silva C."/>
            <person name="Montanini B."/>
            <person name="Hainaut M."/>
            <person name="Levati E."/>
            <person name="Barry K.W."/>
            <person name="Belfiori B."/>
            <person name="Cichocki N."/>
            <person name="Clum A."/>
            <person name="Dockter R.B."/>
            <person name="Fauchery L."/>
            <person name="Guy J."/>
            <person name="Iotti M."/>
            <person name="Le Tacon F."/>
            <person name="Lindquist E.A."/>
            <person name="Lipzen A."/>
            <person name="Malagnac F."/>
            <person name="Mello A."/>
            <person name="Molinier V."/>
            <person name="Miyauchi S."/>
            <person name="Poulain J."/>
            <person name="Riccioni C."/>
            <person name="Rubini A."/>
            <person name="Sitrit Y."/>
            <person name="Splivallo R."/>
            <person name="Traeger S."/>
            <person name="Wang M."/>
            <person name="Zifcakova L."/>
            <person name="Wipf D."/>
            <person name="Zambonelli A."/>
            <person name="Paolocci F."/>
            <person name="Nowrousian M."/>
            <person name="Ottonello S."/>
            <person name="Baldrian P."/>
            <person name="Spatafora J.W."/>
            <person name="Henrissat B."/>
            <person name="Nagy L.G."/>
            <person name="Aury J.M."/>
            <person name="Wincker P."/>
            <person name="Grigoriev I.V."/>
            <person name="Bonfante P."/>
            <person name="Martin F.M."/>
        </authorList>
    </citation>
    <scope>NUCLEOTIDE SEQUENCE [LARGE SCALE GENOMIC DNA]</scope>
    <source>
        <strain evidence="8 9">RN42</strain>
    </source>
</reference>
<feature type="compositionally biased region" description="Polar residues" evidence="6">
    <location>
        <begin position="55"/>
        <end position="74"/>
    </location>
</feature>